<organism evidence="17">
    <name type="scientific">Albugo laibachii Nc14</name>
    <dbReference type="NCBI Taxonomy" id="890382"/>
    <lineage>
        <taxon>Eukaryota</taxon>
        <taxon>Sar</taxon>
        <taxon>Stramenopiles</taxon>
        <taxon>Oomycota</taxon>
        <taxon>Peronosporomycetes</taxon>
        <taxon>Albuginales</taxon>
        <taxon>Albuginaceae</taxon>
        <taxon>Albugo</taxon>
    </lineage>
</organism>
<dbReference type="FunFam" id="1.10.510.10:FF:000026">
    <property type="entry name" value="Calcium/calmodulin-dependent protein kinase type 1"/>
    <property type="match status" value="1"/>
</dbReference>
<feature type="domain" description="Protein kinase" evidence="16">
    <location>
        <begin position="55"/>
        <end position="313"/>
    </location>
</feature>
<evidence type="ECO:0000256" key="4">
    <source>
        <dbReference type="ARBA" id="ARBA00022679"/>
    </source>
</evidence>
<keyword evidence="3 15" id="KW-0723">Serine/threonine-protein kinase</keyword>
<keyword evidence="4" id="KW-0808">Transferase</keyword>
<dbReference type="CDD" id="cd05117">
    <property type="entry name" value="STKc_CAMK"/>
    <property type="match status" value="1"/>
</dbReference>
<keyword evidence="6" id="KW-0677">Repeat</keyword>
<evidence type="ECO:0000256" key="12">
    <source>
        <dbReference type="ARBA" id="ARBA00047899"/>
    </source>
</evidence>
<reference evidence="17" key="2">
    <citation type="submission" date="2011-02" db="EMBL/GenBank/DDBJ databases">
        <authorList>
            <person name="MacLean D."/>
        </authorList>
    </citation>
    <scope>NUCLEOTIDE SEQUENCE</scope>
</reference>
<dbReference type="GO" id="GO:0046872">
    <property type="term" value="F:metal ion binding"/>
    <property type="evidence" value="ECO:0007669"/>
    <property type="project" value="UniProtKB-KW"/>
</dbReference>
<evidence type="ECO:0000259" key="16">
    <source>
        <dbReference type="PROSITE" id="PS50011"/>
    </source>
</evidence>
<evidence type="ECO:0000256" key="15">
    <source>
        <dbReference type="RuleBase" id="RU000304"/>
    </source>
</evidence>
<protein>
    <recommendedName>
        <fullName evidence="2">non-specific serine/threonine protein kinase</fullName>
        <ecNumber evidence="2">2.7.11.1</ecNumber>
    </recommendedName>
</protein>
<evidence type="ECO:0000256" key="10">
    <source>
        <dbReference type="ARBA" id="ARBA00022840"/>
    </source>
</evidence>
<keyword evidence="7 14" id="KW-0547">Nucleotide-binding</keyword>
<dbReference type="SMART" id="SM00220">
    <property type="entry name" value="S_TKc"/>
    <property type="match status" value="1"/>
</dbReference>
<dbReference type="SUPFAM" id="SSF56112">
    <property type="entry name" value="Protein kinase-like (PK-like)"/>
    <property type="match status" value="1"/>
</dbReference>
<dbReference type="FunFam" id="3.30.200.20:FF:000315">
    <property type="entry name" value="Calcium-dependent protein kinase 3"/>
    <property type="match status" value="1"/>
</dbReference>
<dbReference type="EMBL" id="FR824067">
    <property type="protein sequence ID" value="CCA16452.1"/>
    <property type="molecule type" value="Genomic_DNA"/>
</dbReference>
<name>F0W5R1_9STRA</name>
<comment type="similarity">
    <text evidence="11">Belongs to the protein kinase superfamily. Ser/Thr protein kinase family. CDPK subfamily.</text>
</comment>
<evidence type="ECO:0000256" key="11">
    <source>
        <dbReference type="ARBA" id="ARBA00024334"/>
    </source>
</evidence>
<evidence type="ECO:0000256" key="13">
    <source>
        <dbReference type="ARBA" id="ARBA00048679"/>
    </source>
</evidence>
<comment type="catalytic activity">
    <reaction evidence="13">
        <text>L-seryl-[protein] + ATP = O-phospho-L-seryl-[protein] + ADP + H(+)</text>
        <dbReference type="Rhea" id="RHEA:17989"/>
        <dbReference type="Rhea" id="RHEA-COMP:9863"/>
        <dbReference type="Rhea" id="RHEA-COMP:11604"/>
        <dbReference type="ChEBI" id="CHEBI:15378"/>
        <dbReference type="ChEBI" id="CHEBI:29999"/>
        <dbReference type="ChEBI" id="CHEBI:30616"/>
        <dbReference type="ChEBI" id="CHEBI:83421"/>
        <dbReference type="ChEBI" id="CHEBI:456216"/>
        <dbReference type="EC" id="2.7.11.1"/>
    </reaction>
</comment>
<dbReference type="InterPro" id="IPR008271">
    <property type="entry name" value="Ser/Thr_kinase_AS"/>
</dbReference>
<comment type="catalytic activity">
    <reaction evidence="12">
        <text>L-threonyl-[protein] + ATP = O-phospho-L-threonyl-[protein] + ADP + H(+)</text>
        <dbReference type="Rhea" id="RHEA:46608"/>
        <dbReference type="Rhea" id="RHEA-COMP:11060"/>
        <dbReference type="Rhea" id="RHEA-COMP:11605"/>
        <dbReference type="ChEBI" id="CHEBI:15378"/>
        <dbReference type="ChEBI" id="CHEBI:30013"/>
        <dbReference type="ChEBI" id="CHEBI:30616"/>
        <dbReference type="ChEBI" id="CHEBI:61977"/>
        <dbReference type="ChEBI" id="CHEBI:456216"/>
        <dbReference type="EC" id="2.7.11.1"/>
    </reaction>
</comment>
<dbReference type="InterPro" id="IPR017441">
    <property type="entry name" value="Protein_kinase_ATP_BS"/>
</dbReference>
<keyword evidence="5" id="KW-0479">Metal-binding</keyword>
<dbReference type="AlphaFoldDB" id="F0W5R1"/>
<evidence type="ECO:0000256" key="2">
    <source>
        <dbReference type="ARBA" id="ARBA00012513"/>
    </source>
</evidence>
<feature type="binding site" evidence="14">
    <location>
        <position position="84"/>
    </location>
    <ligand>
        <name>ATP</name>
        <dbReference type="ChEBI" id="CHEBI:30616"/>
    </ligand>
</feature>
<keyword evidence="10 14" id="KW-0067">ATP-binding</keyword>
<dbReference type="Gene3D" id="1.10.510.10">
    <property type="entry name" value="Transferase(Phosphotransferase) domain 1"/>
    <property type="match status" value="1"/>
</dbReference>
<evidence type="ECO:0000313" key="17">
    <source>
        <dbReference type="EMBL" id="CCA16452.1"/>
    </source>
</evidence>
<dbReference type="EC" id="2.7.11.1" evidence="2"/>
<gene>
    <name evidence="17" type="primary">AlNc14C22G2226</name>
    <name evidence="17" type="ORF">ALNC14_025950</name>
</gene>
<proteinExistence type="inferred from homology"/>
<comment type="cofactor">
    <cofactor evidence="1">
        <name>Mg(2+)</name>
        <dbReference type="ChEBI" id="CHEBI:18420"/>
    </cofactor>
</comment>
<keyword evidence="8 17" id="KW-0418">Kinase</keyword>
<dbReference type="GO" id="GO:0005524">
    <property type="term" value="F:ATP binding"/>
    <property type="evidence" value="ECO:0007669"/>
    <property type="project" value="UniProtKB-UniRule"/>
</dbReference>
<evidence type="ECO:0000256" key="8">
    <source>
        <dbReference type="ARBA" id="ARBA00022777"/>
    </source>
</evidence>
<dbReference type="InterPro" id="IPR000719">
    <property type="entry name" value="Prot_kinase_dom"/>
</dbReference>
<dbReference type="PROSITE" id="PS00108">
    <property type="entry name" value="PROTEIN_KINASE_ST"/>
    <property type="match status" value="1"/>
</dbReference>
<dbReference type="GO" id="GO:0004674">
    <property type="term" value="F:protein serine/threonine kinase activity"/>
    <property type="evidence" value="ECO:0007669"/>
    <property type="project" value="UniProtKB-KW"/>
</dbReference>
<reference evidence="17" key="1">
    <citation type="journal article" date="2011" name="PLoS Biol.">
        <title>Gene gain and loss during evolution of obligate parasitism in the white rust pathogen of Arabidopsis thaliana.</title>
        <authorList>
            <person name="Kemen E."/>
            <person name="Gardiner A."/>
            <person name="Schultz-Larsen T."/>
            <person name="Kemen A.C."/>
            <person name="Balmuth A.L."/>
            <person name="Robert-Seilaniantz A."/>
            <person name="Bailey K."/>
            <person name="Holub E."/>
            <person name="Studholme D.J."/>
            <person name="Maclean D."/>
            <person name="Jones J.D."/>
        </authorList>
    </citation>
    <scope>NUCLEOTIDE SEQUENCE</scope>
</reference>
<keyword evidence="9" id="KW-0106">Calcium</keyword>
<sequence length="376" mass="42350">MHCFDFWFCFKSNVPNTPKARVQERAFSSVKSLSTPKSDTFECFGESDDNVTDFYTFGRVLGEGSYAVVREAVCKKTGVKRAIKCIRRSTLSPEEEKAIALEVAILKEMHHPNIMEIFEFYDSMDCFYIVTELIKGGELFDRIVEKSCYSEREARDLVAILLHALRYMHENGIVHRDLKPENLLMLSSTDNTLIKIVDFGFAKQLPDGSDGMSTTCGTPGYMAPELLRREMYGKPVDVWSVGVIVYILLCGYPPFFDESHTVLCQNILDGRLHFDAPYWDDVSAAAKAFIGRMLIVDPNRRATMEELCQDPWITGEDIASEPLASALVELRCFNAKAKFKAAVHSVHATISLKNSNTSSAITDVEACSIRLNEPER</sequence>
<dbReference type="PROSITE" id="PS00107">
    <property type="entry name" value="PROTEIN_KINASE_ATP"/>
    <property type="match status" value="1"/>
</dbReference>
<evidence type="ECO:0000256" key="3">
    <source>
        <dbReference type="ARBA" id="ARBA00022527"/>
    </source>
</evidence>
<dbReference type="HOGENOM" id="CLU_000288_63_0_1"/>
<evidence type="ECO:0000256" key="9">
    <source>
        <dbReference type="ARBA" id="ARBA00022837"/>
    </source>
</evidence>
<dbReference type="Gene3D" id="3.30.200.20">
    <property type="entry name" value="Phosphorylase Kinase, domain 1"/>
    <property type="match status" value="1"/>
</dbReference>
<accession>F0W5R1</accession>
<evidence type="ECO:0000256" key="6">
    <source>
        <dbReference type="ARBA" id="ARBA00022737"/>
    </source>
</evidence>
<dbReference type="InterPro" id="IPR011009">
    <property type="entry name" value="Kinase-like_dom_sf"/>
</dbReference>
<evidence type="ECO:0000256" key="14">
    <source>
        <dbReference type="PROSITE-ProRule" id="PRU10141"/>
    </source>
</evidence>
<evidence type="ECO:0000256" key="5">
    <source>
        <dbReference type="ARBA" id="ARBA00022723"/>
    </source>
</evidence>
<evidence type="ECO:0000256" key="1">
    <source>
        <dbReference type="ARBA" id="ARBA00001946"/>
    </source>
</evidence>
<dbReference type="Pfam" id="PF00069">
    <property type="entry name" value="Pkinase"/>
    <property type="match status" value="1"/>
</dbReference>
<dbReference type="PANTHER" id="PTHR24347">
    <property type="entry name" value="SERINE/THREONINE-PROTEIN KINASE"/>
    <property type="match status" value="1"/>
</dbReference>
<evidence type="ECO:0000256" key="7">
    <source>
        <dbReference type="ARBA" id="ARBA00022741"/>
    </source>
</evidence>
<dbReference type="PROSITE" id="PS50011">
    <property type="entry name" value="PROTEIN_KINASE_DOM"/>
    <property type="match status" value="1"/>
</dbReference>